<comment type="subcellular location">
    <subcellularLocation>
        <location evidence="1">Cytoplasm</location>
    </subcellularLocation>
</comment>
<reference evidence="9 10" key="1">
    <citation type="journal article" date="2022" name="Genome Biol. Evol.">
        <title>Host diet, physiology and behaviors set the stage for Lachnospiraceae cladogenesis.</title>
        <authorList>
            <person name="Vera-Ponce De Leon A."/>
            <person name="Schneider M."/>
            <person name="Jahnes B.C."/>
            <person name="Sadowski V."/>
            <person name="Camuy-Velez L.A."/>
            <person name="Duan J."/>
            <person name="Sabree Z.L."/>
        </authorList>
    </citation>
    <scope>NUCLEOTIDE SEQUENCE [LARGE SCALE GENOMIC DNA]</scope>
    <source>
        <strain evidence="9 10">PAL113</strain>
    </source>
</reference>
<feature type="domain" description="PTS EIIA type-4" evidence="8">
    <location>
        <begin position="1"/>
        <end position="141"/>
    </location>
</feature>
<dbReference type="EMBL" id="JAMZFW010000018">
    <property type="protein sequence ID" value="MCP1103123.1"/>
    <property type="molecule type" value="Genomic_DNA"/>
</dbReference>
<proteinExistence type="predicted"/>
<name>A0ABT1EBB0_9FIRM</name>
<keyword evidence="3" id="KW-0963">Cytoplasm</keyword>
<evidence type="ECO:0000256" key="1">
    <source>
        <dbReference type="ARBA" id="ARBA00004496"/>
    </source>
</evidence>
<evidence type="ECO:0000313" key="10">
    <source>
        <dbReference type="Proteomes" id="UP001523566"/>
    </source>
</evidence>
<evidence type="ECO:0000256" key="4">
    <source>
        <dbReference type="ARBA" id="ARBA00022597"/>
    </source>
</evidence>
<dbReference type="PANTHER" id="PTHR33799">
    <property type="entry name" value="PTS PERMEASE-RELATED-RELATED"/>
    <property type="match status" value="1"/>
</dbReference>
<gene>
    <name evidence="9" type="ORF">NK125_11915</name>
</gene>
<protein>
    <submittedName>
        <fullName evidence="9">PTS sugar transporter subunit IIA</fullName>
    </submittedName>
</protein>
<comment type="caution">
    <text evidence="9">The sequence shown here is derived from an EMBL/GenBank/DDBJ whole genome shotgun (WGS) entry which is preliminary data.</text>
</comment>
<evidence type="ECO:0000256" key="5">
    <source>
        <dbReference type="ARBA" id="ARBA00022679"/>
    </source>
</evidence>
<evidence type="ECO:0000256" key="7">
    <source>
        <dbReference type="ARBA" id="ARBA00022777"/>
    </source>
</evidence>
<dbReference type="InterPro" id="IPR004701">
    <property type="entry name" value="PTS_EIIA_man-typ"/>
</dbReference>
<dbReference type="InterPro" id="IPR033887">
    <property type="entry name" value="PTS_IIA_man"/>
</dbReference>
<keyword evidence="2" id="KW-0813">Transport</keyword>
<organism evidence="9 10">
    <name type="scientific">Aequitasia blattaphilus</name>
    <dbReference type="NCBI Taxonomy" id="2949332"/>
    <lineage>
        <taxon>Bacteria</taxon>
        <taxon>Bacillati</taxon>
        <taxon>Bacillota</taxon>
        <taxon>Clostridia</taxon>
        <taxon>Lachnospirales</taxon>
        <taxon>Lachnospiraceae</taxon>
        <taxon>Aequitasia</taxon>
    </lineage>
</organism>
<dbReference type="Pfam" id="PF03610">
    <property type="entry name" value="EIIA-man"/>
    <property type="match status" value="1"/>
</dbReference>
<dbReference type="Gene3D" id="3.40.50.510">
    <property type="entry name" value="Phosphotransferase system, mannose-type IIA component"/>
    <property type="match status" value="1"/>
</dbReference>
<evidence type="ECO:0000313" key="9">
    <source>
        <dbReference type="EMBL" id="MCP1103123.1"/>
    </source>
</evidence>
<sequence>MNAIILASHGLFAQGALGAVEMIIGKQDNVRVLSLTEDKNLESCLPEMNQMCEELDTSSGLLILVDMYGGTPCNVSSNILLQKQDELDIELLSGFSLPMLLEVFIDREKSPAQIKEDIINNYSDMMKDLKLILNESGDEDGNQLG</sequence>
<evidence type="ECO:0000256" key="3">
    <source>
        <dbReference type="ARBA" id="ARBA00022490"/>
    </source>
</evidence>
<keyword evidence="4 9" id="KW-0762">Sugar transport</keyword>
<accession>A0ABT1EBB0</accession>
<keyword evidence="7" id="KW-0418">Kinase</keyword>
<dbReference type="InterPro" id="IPR051471">
    <property type="entry name" value="Bacterial_PTS_sugar_comp"/>
</dbReference>
<dbReference type="RefSeq" id="WP_262066910.1">
    <property type="nucleotide sequence ID" value="NZ_JAMXOD010000018.1"/>
</dbReference>
<dbReference type="CDD" id="cd00006">
    <property type="entry name" value="PTS_IIA_man"/>
    <property type="match status" value="1"/>
</dbReference>
<evidence type="ECO:0000259" key="8">
    <source>
        <dbReference type="PROSITE" id="PS51096"/>
    </source>
</evidence>
<keyword evidence="5" id="KW-0808">Transferase</keyword>
<dbReference type="PANTHER" id="PTHR33799:SF1">
    <property type="entry name" value="PTS SYSTEM MANNOSE-SPECIFIC EIIAB COMPONENT-RELATED"/>
    <property type="match status" value="1"/>
</dbReference>
<dbReference type="Proteomes" id="UP001523566">
    <property type="component" value="Unassembled WGS sequence"/>
</dbReference>
<keyword evidence="6" id="KW-0598">Phosphotransferase system</keyword>
<keyword evidence="10" id="KW-1185">Reference proteome</keyword>
<evidence type="ECO:0000256" key="6">
    <source>
        <dbReference type="ARBA" id="ARBA00022683"/>
    </source>
</evidence>
<dbReference type="SUPFAM" id="SSF53062">
    <property type="entry name" value="PTS system fructose IIA component-like"/>
    <property type="match status" value="1"/>
</dbReference>
<evidence type="ECO:0000256" key="2">
    <source>
        <dbReference type="ARBA" id="ARBA00022448"/>
    </source>
</evidence>
<dbReference type="InterPro" id="IPR036662">
    <property type="entry name" value="PTS_EIIA_man-typ_sf"/>
</dbReference>
<dbReference type="PROSITE" id="PS51096">
    <property type="entry name" value="PTS_EIIA_TYPE_4"/>
    <property type="match status" value="1"/>
</dbReference>